<sequence>MTVQFGHNRLAFYIAVFLLSGTVLGIVANFASIFLPDIHHDFIIFGLITTSVTIFAFLCSLQWATPWTESILLFILGILWLTMGAWSTDVIGPLQCDSIPRSQQIPSKAGTTGMRSYCYQMKVVQAFSWTIFCLFVIAFYILLQLVNQAKRFGRYNIWSEPIRELPWFDESPGYYGQGVQGPGMPMAMPAYPPTPSPGYYPGAHGGVPGSQIIIQPGVNGAPPTVTQVPMSA</sequence>
<comment type="caution">
    <text evidence="2">The sequence shown here is derived from an EMBL/GenBank/DDBJ whole genome shotgun (WGS) entry which is preliminary data.</text>
</comment>
<keyword evidence="1" id="KW-0812">Transmembrane</keyword>
<keyword evidence="3" id="KW-1185">Reference proteome</keyword>
<proteinExistence type="predicted"/>
<feature type="transmembrane region" description="Helical" evidence="1">
    <location>
        <begin position="126"/>
        <end position="146"/>
    </location>
</feature>
<accession>A0A409Y682</accession>
<name>A0A409Y682_9AGAR</name>
<dbReference type="InParanoid" id="A0A409Y682"/>
<evidence type="ECO:0008006" key="4">
    <source>
        <dbReference type="Google" id="ProtNLM"/>
    </source>
</evidence>
<dbReference type="AlphaFoldDB" id="A0A409Y682"/>
<keyword evidence="1" id="KW-0472">Membrane</keyword>
<evidence type="ECO:0000256" key="1">
    <source>
        <dbReference type="SAM" id="Phobius"/>
    </source>
</evidence>
<gene>
    <name evidence="2" type="ORF">CVT24_004011</name>
</gene>
<protein>
    <recommendedName>
        <fullName evidence="4">MARVEL domain-containing protein</fullName>
    </recommendedName>
</protein>
<dbReference type="Proteomes" id="UP000284842">
    <property type="component" value="Unassembled WGS sequence"/>
</dbReference>
<feature type="transmembrane region" description="Helical" evidence="1">
    <location>
        <begin position="42"/>
        <end position="64"/>
    </location>
</feature>
<feature type="transmembrane region" description="Helical" evidence="1">
    <location>
        <begin position="12"/>
        <end position="36"/>
    </location>
</feature>
<dbReference type="OrthoDB" id="3264219at2759"/>
<keyword evidence="1" id="KW-1133">Transmembrane helix</keyword>
<reference evidence="2 3" key="1">
    <citation type="journal article" date="2018" name="Evol. Lett.">
        <title>Horizontal gene cluster transfer increased hallucinogenic mushroom diversity.</title>
        <authorList>
            <person name="Reynolds H.T."/>
            <person name="Vijayakumar V."/>
            <person name="Gluck-Thaler E."/>
            <person name="Korotkin H.B."/>
            <person name="Matheny P.B."/>
            <person name="Slot J.C."/>
        </authorList>
    </citation>
    <scope>NUCLEOTIDE SEQUENCE [LARGE SCALE GENOMIC DNA]</scope>
    <source>
        <strain evidence="2 3">2629</strain>
    </source>
</reference>
<organism evidence="2 3">
    <name type="scientific">Panaeolus cyanescens</name>
    <dbReference type="NCBI Taxonomy" id="181874"/>
    <lineage>
        <taxon>Eukaryota</taxon>
        <taxon>Fungi</taxon>
        <taxon>Dikarya</taxon>
        <taxon>Basidiomycota</taxon>
        <taxon>Agaricomycotina</taxon>
        <taxon>Agaricomycetes</taxon>
        <taxon>Agaricomycetidae</taxon>
        <taxon>Agaricales</taxon>
        <taxon>Agaricineae</taxon>
        <taxon>Galeropsidaceae</taxon>
        <taxon>Panaeolus</taxon>
    </lineage>
</organism>
<dbReference type="EMBL" id="NHTK01001382">
    <property type="protein sequence ID" value="PPQ98520.1"/>
    <property type="molecule type" value="Genomic_DNA"/>
</dbReference>
<feature type="transmembrane region" description="Helical" evidence="1">
    <location>
        <begin position="71"/>
        <end position="88"/>
    </location>
</feature>
<evidence type="ECO:0000313" key="3">
    <source>
        <dbReference type="Proteomes" id="UP000284842"/>
    </source>
</evidence>
<dbReference type="STRING" id="181874.A0A409Y682"/>
<evidence type="ECO:0000313" key="2">
    <source>
        <dbReference type="EMBL" id="PPQ98520.1"/>
    </source>
</evidence>